<sequence>ANAAAAGCRSSNWQRCLCLVDLGEGFGRGTAAAACAQGYDWISALWLLWSMPGRSSSIVVNSVLSAAARALRWKPALEVLLARSMET</sequence>
<gene>
    <name evidence="1" type="ORF">SNEC2469_LOCUS22373</name>
</gene>
<feature type="non-terminal residue" evidence="1">
    <location>
        <position position="87"/>
    </location>
</feature>
<dbReference type="AlphaFoldDB" id="A0A812Y8I6"/>
<comment type="caution">
    <text evidence="1">The sequence shown here is derived from an EMBL/GenBank/DDBJ whole genome shotgun (WGS) entry which is preliminary data.</text>
</comment>
<reference evidence="1" key="1">
    <citation type="submission" date="2021-02" db="EMBL/GenBank/DDBJ databases">
        <authorList>
            <person name="Dougan E. K."/>
            <person name="Rhodes N."/>
            <person name="Thang M."/>
            <person name="Chan C."/>
        </authorList>
    </citation>
    <scope>NUCLEOTIDE SEQUENCE</scope>
</reference>
<proteinExistence type="predicted"/>
<protein>
    <submittedName>
        <fullName evidence="1">Uncharacterized protein</fullName>
    </submittedName>
</protein>
<evidence type="ECO:0000313" key="1">
    <source>
        <dbReference type="EMBL" id="CAE7766905.1"/>
    </source>
</evidence>
<dbReference type="EMBL" id="CAJNJA010040535">
    <property type="protein sequence ID" value="CAE7766905.1"/>
    <property type="molecule type" value="Genomic_DNA"/>
</dbReference>
<dbReference type="OrthoDB" id="10369045at2759"/>
<name>A0A812Y8I6_9DINO</name>
<dbReference type="Proteomes" id="UP000601435">
    <property type="component" value="Unassembled WGS sequence"/>
</dbReference>
<accession>A0A812Y8I6</accession>
<organism evidence="1 2">
    <name type="scientific">Symbiodinium necroappetens</name>
    <dbReference type="NCBI Taxonomy" id="1628268"/>
    <lineage>
        <taxon>Eukaryota</taxon>
        <taxon>Sar</taxon>
        <taxon>Alveolata</taxon>
        <taxon>Dinophyceae</taxon>
        <taxon>Suessiales</taxon>
        <taxon>Symbiodiniaceae</taxon>
        <taxon>Symbiodinium</taxon>
    </lineage>
</organism>
<feature type="non-terminal residue" evidence="1">
    <location>
        <position position="1"/>
    </location>
</feature>
<evidence type="ECO:0000313" key="2">
    <source>
        <dbReference type="Proteomes" id="UP000601435"/>
    </source>
</evidence>
<keyword evidence="2" id="KW-1185">Reference proteome</keyword>